<evidence type="ECO:0000256" key="2">
    <source>
        <dbReference type="ARBA" id="ARBA00001913"/>
    </source>
</evidence>
<keyword evidence="5" id="KW-0479">Metal-binding</keyword>
<evidence type="ECO:0000256" key="9">
    <source>
        <dbReference type="ARBA" id="ARBA00023277"/>
    </source>
</evidence>
<dbReference type="InterPro" id="IPR006046">
    <property type="entry name" value="Alpha_amylase"/>
</dbReference>
<dbReference type="InterPro" id="IPR013780">
    <property type="entry name" value="Glyco_hydro_b"/>
</dbReference>
<keyword evidence="6 14" id="KW-0732">Signal</keyword>
<sequence length="510" mass="59265">MRKAITLLLLIPFLLFYALPAEAAEKEERHWQDESIYFIMVDRFQNGNPANDGKDADPTDLKSYTGGDLKGVTDRLDYIQKMGFTAIWLTPVVDNVDGGYHGYWPKDFSKVDEHFGTMEDMKKLVKEAHKRNMKVILDYVANHTGPNHPWLNDPAKKDWFHPQQDITNWDDQTELENNWLFGLPDLNHENPDVRKFLIDNAKYWIKETGVDGFRLDAIKHIPKDFLKEFVSSIKKEYPNFFFIGEVLSEDPKYVSEYKDTGIDAFLNYPYYKEITDAFSKPGVSPDRLYNEWERDQQLYQDPYMLGTFIDNHDQVRFTRVALENKQYPPKRLRMALTYLLTSPGIPIMYYGTEIALDGGPDPDNRRIMDFKTDKDFQDYISKLGELRQQLPSLRRGTFEMLYDQDGMSVFKRTYEKETTVIAINNTTETKKVTLSSGQLAANKELRGLLSDDLVREENGSYALVLKRETANVYALAERTGLNWGFIGAIAGVYVLFTIFLILARRRRKKN</sequence>
<keyword evidence="17" id="KW-1185">Reference proteome</keyword>
<dbReference type="InterPro" id="IPR006047">
    <property type="entry name" value="GH13_cat_dom"/>
</dbReference>
<keyword evidence="9 12" id="KW-0119">Carbohydrate metabolism</keyword>
<evidence type="ECO:0000313" key="17">
    <source>
        <dbReference type="Proteomes" id="UP001156102"/>
    </source>
</evidence>
<evidence type="ECO:0000256" key="14">
    <source>
        <dbReference type="SAM" id="SignalP"/>
    </source>
</evidence>
<organism evidence="16 17">
    <name type="scientific">Ectobacillus ponti</name>
    <dbReference type="NCBI Taxonomy" id="2961894"/>
    <lineage>
        <taxon>Bacteria</taxon>
        <taxon>Bacillati</taxon>
        <taxon>Bacillota</taxon>
        <taxon>Bacilli</taxon>
        <taxon>Bacillales</taxon>
        <taxon>Bacillaceae</taxon>
        <taxon>Ectobacillus</taxon>
    </lineage>
</organism>
<dbReference type="PIRSF" id="PIRSF001024">
    <property type="entry name" value="Alph-amyl_fung"/>
    <property type="match status" value="1"/>
</dbReference>
<dbReference type="GO" id="GO:0004556">
    <property type="term" value="F:alpha-amylase activity"/>
    <property type="evidence" value="ECO:0007669"/>
    <property type="project" value="UniProtKB-UniRule"/>
</dbReference>
<proteinExistence type="inferred from homology"/>
<name>A0AA41X3X3_9BACI</name>
<evidence type="ECO:0000256" key="1">
    <source>
        <dbReference type="ARBA" id="ARBA00000548"/>
    </source>
</evidence>
<dbReference type="EC" id="3.2.1.1" evidence="4 12"/>
<comment type="cofactor">
    <cofactor evidence="2">
        <name>Ca(2+)</name>
        <dbReference type="ChEBI" id="CHEBI:29108"/>
    </cofactor>
</comment>
<dbReference type="PRINTS" id="PR00110">
    <property type="entry name" value="ALPHAAMYLASE"/>
</dbReference>
<evidence type="ECO:0000256" key="3">
    <source>
        <dbReference type="ARBA" id="ARBA00008061"/>
    </source>
</evidence>
<dbReference type="Proteomes" id="UP001156102">
    <property type="component" value="Unassembled WGS sequence"/>
</dbReference>
<keyword evidence="10 12" id="KW-0326">Glycosidase</keyword>
<dbReference type="InterPro" id="IPR054174">
    <property type="entry name" value="Alpha-amylase-like_C"/>
</dbReference>
<dbReference type="Gene3D" id="3.20.20.80">
    <property type="entry name" value="Glycosidases"/>
    <property type="match status" value="1"/>
</dbReference>
<dbReference type="Pfam" id="PF00128">
    <property type="entry name" value="Alpha-amylase"/>
    <property type="match status" value="1"/>
</dbReference>
<evidence type="ECO:0000256" key="4">
    <source>
        <dbReference type="ARBA" id="ARBA00012595"/>
    </source>
</evidence>
<evidence type="ECO:0000259" key="15">
    <source>
        <dbReference type="SMART" id="SM00642"/>
    </source>
</evidence>
<dbReference type="Gene3D" id="2.60.40.1180">
    <property type="entry name" value="Golgi alpha-mannosidase II"/>
    <property type="match status" value="1"/>
</dbReference>
<evidence type="ECO:0000256" key="6">
    <source>
        <dbReference type="ARBA" id="ARBA00022729"/>
    </source>
</evidence>
<comment type="catalytic activity">
    <reaction evidence="1 12">
        <text>Endohydrolysis of (1-&gt;4)-alpha-D-glucosidic linkages in polysaccharides containing three or more (1-&gt;4)-alpha-linked D-glucose units.</text>
        <dbReference type="EC" id="3.2.1.1"/>
    </reaction>
</comment>
<dbReference type="SUPFAM" id="SSF51445">
    <property type="entry name" value="(Trans)glycosidases"/>
    <property type="match status" value="1"/>
</dbReference>
<protein>
    <recommendedName>
        <fullName evidence="4 12">Alpha-amylase</fullName>
        <ecNumber evidence="4 12">3.2.1.1</ecNumber>
    </recommendedName>
</protein>
<keyword evidence="13" id="KW-0812">Transmembrane</keyword>
<keyword evidence="7 12" id="KW-0378">Hydrolase</keyword>
<dbReference type="SUPFAM" id="SSF51011">
    <property type="entry name" value="Glycosyl hydrolase domain"/>
    <property type="match status" value="1"/>
</dbReference>
<feature type="transmembrane region" description="Helical" evidence="13">
    <location>
        <begin position="483"/>
        <end position="503"/>
    </location>
</feature>
<reference evidence="16" key="1">
    <citation type="submission" date="2022-07" db="EMBL/GenBank/DDBJ databases">
        <authorList>
            <person name="Li W.-J."/>
            <person name="Deng Q.-Q."/>
        </authorList>
    </citation>
    <scope>NUCLEOTIDE SEQUENCE</scope>
    <source>
        <strain evidence="16">SYSU M60031</strain>
    </source>
</reference>
<keyword evidence="8" id="KW-0106">Calcium</keyword>
<evidence type="ECO:0000313" key="16">
    <source>
        <dbReference type="EMBL" id="MCP8968272.1"/>
    </source>
</evidence>
<dbReference type="InterPro" id="IPR017853">
    <property type="entry name" value="GH"/>
</dbReference>
<evidence type="ECO:0000256" key="7">
    <source>
        <dbReference type="ARBA" id="ARBA00022801"/>
    </source>
</evidence>
<keyword evidence="13" id="KW-1133">Transmembrane helix</keyword>
<dbReference type="GO" id="GO:0005509">
    <property type="term" value="F:calcium ion binding"/>
    <property type="evidence" value="ECO:0007669"/>
    <property type="project" value="InterPro"/>
</dbReference>
<dbReference type="RefSeq" id="WP_254758188.1">
    <property type="nucleotide sequence ID" value="NZ_JANCLT010000003.1"/>
</dbReference>
<evidence type="ECO:0000256" key="12">
    <source>
        <dbReference type="RuleBase" id="RU361134"/>
    </source>
</evidence>
<dbReference type="PANTHER" id="PTHR10357">
    <property type="entry name" value="ALPHA-AMYLASE FAMILY MEMBER"/>
    <property type="match status" value="1"/>
</dbReference>
<gene>
    <name evidence="16" type="ORF">NK662_06925</name>
</gene>
<evidence type="ECO:0000256" key="5">
    <source>
        <dbReference type="ARBA" id="ARBA00022723"/>
    </source>
</evidence>
<dbReference type="SMART" id="SM00642">
    <property type="entry name" value="Aamy"/>
    <property type="match status" value="1"/>
</dbReference>
<dbReference type="PANTHER" id="PTHR10357:SF215">
    <property type="entry name" value="ALPHA-AMYLASE 1"/>
    <property type="match status" value="1"/>
</dbReference>
<evidence type="ECO:0000256" key="10">
    <source>
        <dbReference type="ARBA" id="ARBA00023295"/>
    </source>
</evidence>
<comment type="similarity">
    <text evidence="3 11">Belongs to the glycosyl hydrolase 13 family.</text>
</comment>
<accession>A0AA41X3X3</accession>
<dbReference type="AlphaFoldDB" id="A0AA41X3X3"/>
<dbReference type="Pfam" id="PF22026">
    <property type="entry name" value="Alpha-amylase_C_2"/>
    <property type="match status" value="1"/>
</dbReference>
<comment type="caution">
    <text evidence="16">The sequence shown here is derived from an EMBL/GenBank/DDBJ whole genome shotgun (WGS) entry which is preliminary data.</text>
</comment>
<evidence type="ECO:0000256" key="13">
    <source>
        <dbReference type="SAM" id="Phobius"/>
    </source>
</evidence>
<dbReference type="GO" id="GO:0005975">
    <property type="term" value="P:carbohydrate metabolic process"/>
    <property type="evidence" value="ECO:0007669"/>
    <property type="project" value="InterPro"/>
</dbReference>
<dbReference type="CDD" id="cd11339">
    <property type="entry name" value="AmyAc_bac_CMD_like_2"/>
    <property type="match status" value="1"/>
</dbReference>
<evidence type="ECO:0000256" key="8">
    <source>
        <dbReference type="ARBA" id="ARBA00022837"/>
    </source>
</evidence>
<keyword evidence="13" id="KW-0472">Membrane</keyword>
<feature type="domain" description="Glycosyl hydrolase family 13 catalytic" evidence="15">
    <location>
        <begin position="38"/>
        <end position="387"/>
    </location>
</feature>
<feature type="chain" id="PRO_5041378257" description="Alpha-amylase" evidence="14">
    <location>
        <begin position="24"/>
        <end position="510"/>
    </location>
</feature>
<feature type="signal peptide" evidence="14">
    <location>
        <begin position="1"/>
        <end position="23"/>
    </location>
</feature>
<evidence type="ECO:0000256" key="11">
    <source>
        <dbReference type="RuleBase" id="RU003615"/>
    </source>
</evidence>
<dbReference type="InterPro" id="IPR013777">
    <property type="entry name" value="A-amylase-like"/>
</dbReference>
<dbReference type="EMBL" id="JANCLT010000003">
    <property type="protein sequence ID" value="MCP8968272.1"/>
    <property type="molecule type" value="Genomic_DNA"/>
</dbReference>